<evidence type="ECO:0000313" key="3">
    <source>
        <dbReference type="Proteomes" id="UP000604046"/>
    </source>
</evidence>
<sequence length="1925" mass="212189">VTEILAGAQPRKPWQCLWQFLEEQADQSSRLQRAVNLGLSFERSGLYLCLDAESRAEYARVSLQELAAVVAYSQKHRCDASYPAWRSLSAESRRAHVPDDAVAFLASCLEPAWMAQYTAYGWLDLHAPRDAVLAEPTAGQLAVLSAMGHSDDAASPEPKRVKVEPTQPVSEQESEVLEPRELQGRLMQGSVYKPFTSDPCDIGQVVRGLAAILRLWGGEQWTRVYGIVNAGCDQHSHLLKMQLHCRVMFCIVYSPTHWSLLVLHRPEDGPHTAFMYDSLQDQVCEDSGRAFLLYVTSQGWTQENLELRLAQIPKQQDTWSCGHRVVATADRILAHLSDHGALPNRLEGPTDEDVSVLIATASKCHRLKLEQLEQKREAAVKRCKAEPAHPASAAAAAAAPAAAARSCLVDDDNSPRTPPPRASKRLRTLDSPAESSEPATPPATKIARAPRLGEAVRKAKAKSATKDKRPSDAAEKPSKVDMESAVATCLAHDVTHTYFQKAHVQDGRPAGRGEWHVFLAAVLDDRKVLTCRTCLDLAERVRGAGQQVVPAASSDALPDVSNAPGLEKLGESCHQRGRPKKNAAPRWSIHVFIRNSRADIYRQTPGSFGKSVIYECLACARQIRFGSATCSKKIEAHEAAATHQRGLRRLRGEEPAAQPIQLEAAGSASAPGLSQARACCGVSTGEPTLPLHAISDTMLQFMHMGQPRIKYAEYESDPLQEALLELQDDQVVVRSKKCEKSTGRGALACRACVAFCRGKPFRQCVAQKAYFIDLLVLLQKLFHASPQEQDDYKRVMQERDYIRQGLAGDDLSQLLSLSRMDIGRRISAKFESIPAWRISDSLRRLLDHYLLRPHVLHASEQEALAYGSLCTSLSSAIASGTTRERDLCLAAKVATGGLRADSLVEGLATSFLLAFKTNLADRQRRTTSAYCNYEALSESLVTLGRHEEVANLLRAFRVNPKQLQKLRLDSERFPQAFLSLSLPGQVEKCFQQACGFMKSGGTRMHVIVDETTWSAAWEQVTNLRGPGIPEACDSVYIGGPWSEEPDQDLSILVPQQWKEKKLGKQHLAKLGLHAVVQRPDCASFQWDVMMLPKKPGVSSADEMLSIVATLLDRLTTASGGVSPTGVAFDGGTPNSKINQIFLALLDRSTMDALPFFSSCQVHYPDWSFWAFGYLTFREKEHMVTFNGAFHWLKRLSLQMLSGCRKIYLGGLWLDVTHALSFNLPEKVYVAADPQNDLAGAMLLSPPWIGEGWSSLGAHVMSLLAGLFVSATTGSVGYTKAEIAENAFSGYYFLLLIVAGNEKRFGAAWKPRCLAEATVKNGCALAHYCVVSSLTGFEPRFLQEIGIERHFSALKMPFRGSPSLKDYLYGNMALNSRQARKLQGMSAQDLQKYNSTKDREPLSMEALKLLSKKGCASAVQLYSCISDSLSATDAYGMLRQWWSDRGQQFFRSLRPDALEDEDLHPDVVELLQGELPNANAEILQTLEDRAKISEEIIEVLETENRPAEASATALVSSCLGPGAVDDPCDADAGLQGRVQEVTGAARTLRELLRQCQARCPIFDTSEESSKGRKEMLKRAVQLQMPIRDFVRQARLEERLLSATALGIQPASGELNAWNERQHELALANRAAGASQLKLARATQWYNAQKQFCEETCKNNAKKTHDDPGLKCIHEYRPHRSSSEQQVIAFTTEDEAIAVGVVLSVFRGSIVRKAGASDGATSIRTSRPFPEPLPSTATKLIHVAYLVYKQSNVWETSCAEECGPVDPVGHVLGELSVCNCEATRTRLHVRLTESAIGALAVLCEKGVQGLPRMPAMPRDEPVTCASDTAAAAATLEFTDRSFFKSQMPGQVEKFFRGVAMDFGSSRIQVIDAEGFVTLNGKKEHWETMVKRIPAYFFQEFRNLQGYRFSAAVHYQVIQCLPSKGPLS</sequence>
<feature type="non-terminal residue" evidence="2">
    <location>
        <position position="1925"/>
    </location>
</feature>
<feature type="compositionally biased region" description="Basic and acidic residues" evidence="1">
    <location>
        <begin position="464"/>
        <end position="480"/>
    </location>
</feature>
<feature type="region of interest" description="Disordered" evidence="1">
    <location>
        <begin position="407"/>
        <end position="480"/>
    </location>
</feature>
<name>A0A812I0S8_9DINO</name>
<dbReference type="EMBL" id="CAJNDS010000126">
    <property type="protein sequence ID" value="CAE6966839.1"/>
    <property type="molecule type" value="Genomic_DNA"/>
</dbReference>
<dbReference type="Gene3D" id="3.40.395.10">
    <property type="entry name" value="Adenoviral Proteinase, Chain A"/>
    <property type="match status" value="1"/>
</dbReference>
<evidence type="ECO:0000313" key="2">
    <source>
        <dbReference type="EMBL" id="CAE6966839.1"/>
    </source>
</evidence>
<feature type="compositionally biased region" description="Basic and acidic residues" evidence="1">
    <location>
        <begin position="149"/>
        <end position="163"/>
    </location>
</feature>
<dbReference type="OrthoDB" id="424832at2759"/>
<dbReference type="Proteomes" id="UP000604046">
    <property type="component" value="Unassembled WGS sequence"/>
</dbReference>
<protein>
    <recommendedName>
        <fullName evidence="4">Ubiquitin-like protease family profile domain-containing protein</fullName>
    </recommendedName>
</protein>
<feature type="compositionally biased region" description="Low complexity" evidence="1">
    <location>
        <begin position="431"/>
        <end position="444"/>
    </location>
</feature>
<comment type="caution">
    <text evidence="2">The sequence shown here is derived from an EMBL/GenBank/DDBJ whole genome shotgun (WGS) entry which is preliminary data.</text>
</comment>
<proteinExistence type="predicted"/>
<evidence type="ECO:0008006" key="4">
    <source>
        <dbReference type="Google" id="ProtNLM"/>
    </source>
</evidence>
<feature type="non-terminal residue" evidence="2">
    <location>
        <position position="1"/>
    </location>
</feature>
<dbReference type="InterPro" id="IPR038765">
    <property type="entry name" value="Papain-like_cys_pep_sf"/>
</dbReference>
<accession>A0A812I0S8</accession>
<feature type="region of interest" description="Disordered" evidence="1">
    <location>
        <begin position="148"/>
        <end position="178"/>
    </location>
</feature>
<gene>
    <name evidence="2" type="ORF">SNAT2548_LOCUS2234</name>
</gene>
<dbReference type="SUPFAM" id="SSF54001">
    <property type="entry name" value="Cysteine proteinases"/>
    <property type="match status" value="1"/>
</dbReference>
<keyword evidence="3" id="KW-1185">Reference proteome</keyword>
<evidence type="ECO:0000256" key="1">
    <source>
        <dbReference type="SAM" id="MobiDB-lite"/>
    </source>
</evidence>
<organism evidence="2 3">
    <name type="scientific">Symbiodinium natans</name>
    <dbReference type="NCBI Taxonomy" id="878477"/>
    <lineage>
        <taxon>Eukaryota</taxon>
        <taxon>Sar</taxon>
        <taxon>Alveolata</taxon>
        <taxon>Dinophyceae</taxon>
        <taxon>Suessiales</taxon>
        <taxon>Symbiodiniaceae</taxon>
        <taxon>Symbiodinium</taxon>
    </lineage>
</organism>
<reference evidence="2" key="1">
    <citation type="submission" date="2021-02" db="EMBL/GenBank/DDBJ databases">
        <authorList>
            <person name="Dougan E. K."/>
            <person name="Rhodes N."/>
            <person name="Thang M."/>
            <person name="Chan C."/>
        </authorList>
    </citation>
    <scope>NUCLEOTIDE SEQUENCE</scope>
</reference>